<keyword evidence="11" id="KW-0812">Transmembrane</keyword>
<evidence type="ECO:0000256" key="2">
    <source>
        <dbReference type="ARBA" id="ARBA00004174"/>
    </source>
</evidence>
<dbReference type="SUPFAM" id="SSF48264">
    <property type="entry name" value="Cytochrome P450"/>
    <property type="match status" value="1"/>
</dbReference>
<accession>A0AAV4Q261</accession>
<organism evidence="12 13">
    <name type="scientific">Caerostris darwini</name>
    <dbReference type="NCBI Taxonomy" id="1538125"/>
    <lineage>
        <taxon>Eukaryota</taxon>
        <taxon>Metazoa</taxon>
        <taxon>Ecdysozoa</taxon>
        <taxon>Arthropoda</taxon>
        <taxon>Chelicerata</taxon>
        <taxon>Arachnida</taxon>
        <taxon>Araneae</taxon>
        <taxon>Araneomorphae</taxon>
        <taxon>Entelegynae</taxon>
        <taxon>Araneoidea</taxon>
        <taxon>Araneidae</taxon>
        <taxon>Caerostris</taxon>
    </lineage>
</organism>
<keyword evidence="7" id="KW-0256">Endoplasmic reticulum</keyword>
<feature type="non-terminal residue" evidence="12">
    <location>
        <position position="388"/>
    </location>
</feature>
<keyword evidence="11" id="KW-1133">Transmembrane helix</keyword>
<comment type="caution">
    <text evidence="12">The sequence shown here is derived from an EMBL/GenBank/DDBJ whole genome shotgun (WGS) entry which is preliminary data.</text>
</comment>
<evidence type="ECO:0000256" key="8">
    <source>
        <dbReference type="ARBA" id="ARBA00023002"/>
    </source>
</evidence>
<dbReference type="Proteomes" id="UP001054837">
    <property type="component" value="Unassembled WGS sequence"/>
</dbReference>
<dbReference type="GO" id="GO:0005506">
    <property type="term" value="F:iron ion binding"/>
    <property type="evidence" value="ECO:0007669"/>
    <property type="project" value="InterPro"/>
</dbReference>
<keyword evidence="6" id="KW-0479">Metal-binding</keyword>
<evidence type="ECO:0000256" key="11">
    <source>
        <dbReference type="SAM" id="Phobius"/>
    </source>
</evidence>
<dbReference type="InterPro" id="IPR050705">
    <property type="entry name" value="Cytochrome_P450_3A"/>
</dbReference>
<evidence type="ECO:0000256" key="4">
    <source>
        <dbReference type="ARBA" id="ARBA00010617"/>
    </source>
</evidence>
<keyword evidence="5" id="KW-0349">Heme</keyword>
<gene>
    <name evidence="12" type="primary">CYP3A5</name>
    <name evidence="12" type="ORF">CDAR_606221</name>
</gene>
<dbReference type="InterPro" id="IPR036396">
    <property type="entry name" value="Cyt_P450_sf"/>
</dbReference>
<dbReference type="AlphaFoldDB" id="A0AAV4Q261"/>
<protein>
    <submittedName>
        <fullName evidence="12">Cytochrome P450 3A5</fullName>
    </submittedName>
</protein>
<evidence type="ECO:0000256" key="5">
    <source>
        <dbReference type="ARBA" id="ARBA00022617"/>
    </source>
</evidence>
<keyword evidence="9" id="KW-0408">Iron</keyword>
<feature type="transmembrane region" description="Helical" evidence="11">
    <location>
        <begin position="261"/>
        <end position="282"/>
    </location>
</feature>
<proteinExistence type="inferred from homology"/>
<dbReference type="EMBL" id="BPLQ01003661">
    <property type="protein sequence ID" value="GIY02216.1"/>
    <property type="molecule type" value="Genomic_DNA"/>
</dbReference>
<keyword evidence="8" id="KW-0560">Oxidoreductase</keyword>
<evidence type="ECO:0000256" key="1">
    <source>
        <dbReference type="ARBA" id="ARBA00001971"/>
    </source>
</evidence>
<evidence type="ECO:0000256" key="3">
    <source>
        <dbReference type="ARBA" id="ARBA00004406"/>
    </source>
</evidence>
<keyword evidence="10" id="KW-0503">Monooxygenase</keyword>
<evidence type="ECO:0000256" key="10">
    <source>
        <dbReference type="ARBA" id="ARBA00023033"/>
    </source>
</evidence>
<dbReference type="InterPro" id="IPR001128">
    <property type="entry name" value="Cyt_P450"/>
</dbReference>
<keyword evidence="11" id="KW-0472">Membrane</keyword>
<comment type="subcellular location">
    <subcellularLocation>
        <location evidence="3">Endoplasmic reticulum membrane</location>
        <topology evidence="3">Peripheral membrane protein</topology>
    </subcellularLocation>
    <subcellularLocation>
        <location evidence="2">Microsome membrane</location>
        <topology evidence="2">Peripheral membrane protein</topology>
    </subcellularLocation>
</comment>
<dbReference type="PANTHER" id="PTHR24302:SF15">
    <property type="entry name" value="FATTY-ACID PEROXYGENASE"/>
    <property type="match status" value="1"/>
</dbReference>
<dbReference type="PANTHER" id="PTHR24302">
    <property type="entry name" value="CYTOCHROME P450 FAMILY 3"/>
    <property type="match status" value="1"/>
</dbReference>
<evidence type="ECO:0000313" key="12">
    <source>
        <dbReference type="EMBL" id="GIY02216.1"/>
    </source>
</evidence>
<name>A0AAV4Q261_9ARAC</name>
<sequence>MPFKADALMVLSSLDATETRHTREFHTHLMYDLTLSSNLDGMEVCLTLVVLLTTCFTIMVLNWAVNRHRRLKIFKQYGIPGPEPHFVSGNMSQLKSKPEPNTIITAWLNKYGKVFGYFIGEIPYIVVNDLEMLKQIFIKDFHVFSNRPNMALDVVPLNKTLLALRDKRWKEVRALLTPTFSSGKIKLMTCIVAKKVDVTVDVVTKKAESNEMFDMYELVQGLTLDVIADCALAMKTHCQVNPKDIFVVAVRDFFRYAHNRAVEYAIMFPFIATVMAFISNYMTAGQMTNLIVDSVNSAIKARRSNPDVKSMDILQLMLDHRESDDHETSGLSDEEIVANAYIFLLAGYETTATALAFTFYLLIKHPDVQERLYQEIEEAEDASYNTVQ</sequence>
<dbReference type="Gene3D" id="1.10.630.10">
    <property type="entry name" value="Cytochrome P450"/>
    <property type="match status" value="1"/>
</dbReference>
<comment type="similarity">
    <text evidence="4">Belongs to the cytochrome P450 family.</text>
</comment>
<keyword evidence="13" id="KW-1185">Reference proteome</keyword>
<feature type="transmembrane region" description="Helical" evidence="11">
    <location>
        <begin position="340"/>
        <end position="363"/>
    </location>
</feature>
<reference evidence="12 13" key="1">
    <citation type="submission" date="2021-06" db="EMBL/GenBank/DDBJ databases">
        <title>Caerostris darwini draft genome.</title>
        <authorList>
            <person name="Kono N."/>
            <person name="Arakawa K."/>
        </authorList>
    </citation>
    <scope>NUCLEOTIDE SEQUENCE [LARGE SCALE GENOMIC DNA]</scope>
</reference>
<keyword evidence="7" id="KW-0492">Microsome</keyword>
<dbReference type="InterPro" id="IPR002401">
    <property type="entry name" value="Cyt_P450_E_grp-I"/>
</dbReference>
<dbReference type="GO" id="GO:0016705">
    <property type="term" value="F:oxidoreductase activity, acting on paired donors, with incorporation or reduction of molecular oxygen"/>
    <property type="evidence" value="ECO:0007669"/>
    <property type="project" value="InterPro"/>
</dbReference>
<comment type="cofactor">
    <cofactor evidence="1">
        <name>heme</name>
        <dbReference type="ChEBI" id="CHEBI:30413"/>
    </cofactor>
</comment>
<dbReference type="GO" id="GO:0008395">
    <property type="term" value="F:steroid hydroxylase activity"/>
    <property type="evidence" value="ECO:0007669"/>
    <property type="project" value="TreeGrafter"/>
</dbReference>
<evidence type="ECO:0000256" key="7">
    <source>
        <dbReference type="ARBA" id="ARBA00022848"/>
    </source>
</evidence>
<evidence type="ECO:0000313" key="13">
    <source>
        <dbReference type="Proteomes" id="UP001054837"/>
    </source>
</evidence>
<dbReference type="GO" id="GO:0020037">
    <property type="term" value="F:heme binding"/>
    <property type="evidence" value="ECO:0007669"/>
    <property type="project" value="InterPro"/>
</dbReference>
<dbReference type="PRINTS" id="PR00463">
    <property type="entry name" value="EP450I"/>
</dbReference>
<feature type="transmembrane region" description="Helical" evidence="11">
    <location>
        <begin position="41"/>
        <end position="65"/>
    </location>
</feature>
<dbReference type="Pfam" id="PF00067">
    <property type="entry name" value="p450"/>
    <property type="match status" value="1"/>
</dbReference>
<evidence type="ECO:0000256" key="9">
    <source>
        <dbReference type="ARBA" id="ARBA00023004"/>
    </source>
</evidence>
<evidence type="ECO:0000256" key="6">
    <source>
        <dbReference type="ARBA" id="ARBA00022723"/>
    </source>
</evidence>
<dbReference type="GO" id="GO:0005789">
    <property type="term" value="C:endoplasmic reticulum membrane"/>
    <property type="evidence" value="ECO:0007669"/>
    <property type="project" value="UniProtKB-SubCell"/>
</dbReference>
<dbReference type="FunFam" id="1.10.630.10:FF:000182">
    <property type="entry name" value="Cytochrome P450 3A4"/>
    <property type="match status" value="1"/>
</dbReference>